<name>A0A4Q9Z0D0_9FLAO</name>
<sequence length="164" mass="19087">MILFGILFGILFVMLSAMSWHRFYTAIYQVNYVPQKKMVQITTRIFVDDLNDALKNKYHKKTFIGAENETPEDVGLMKKYFSEKFKLTVNGQLKPMNYLSRELENNVVICYLSIKEISKITSLEVENSILTELHPDQQNIIQYNHNGKKQSLLLTSEITKGMLK</sequence>
<dbReference type="OrthoDB" id="5735516at2"/>
<evidence type="ECO:0000313" key="1">
    <source>
        <dbReference type="EMBL" id="TBX69630.1"/>
    </source>
</evidence>
<dbReference type="Proteomes" id="UP000293300">
    <property type="component" value="Unassembled WGS sequence"/>
</dbReference>
<reference evidence="1 2" key="1">
    <citation type="submission" date="2019-02" db="EMBL/GenBank/DDBJ databases">
        <title>Flavobacterium sp. RD-2-33 isolated from forest soil.</title>
        <authorList>
            <person name="Chaudhary D.K."/>
        </authorList>
    </citation>
    <scope>NUCLEOTIDE SEQUENCE [LARGE SCALE GENOMIC DNA]</scope>
    <source>
        <strain evidence="1 2">RD-2-33</strain>
    </source>
</reference>
<gene>
    <name evidence="1" type="ORF">EZL74_06605</name>
</gene>
<dbReference type="EMBL" id="SJPE01000006">
    <property type="protein sequence ID" value="TBX69630.1"/>
    <property type="molecule type" value="Genomic_DNA"/>
</dbReference>
<organism evidence="1 2">
    <name type="scientific">Flavobacterium silvisoli</name>
    <dbReference type="NCBI Taxonomy" id="2529433"/>
    <lineage>
        <taxon>Bacteria</taxon>
        <taxon>Pseudomonadati</taxon>
        <taxon>Bacteroidota</taxon>
        <taxon>Flavobacteriia</taxon>
        <taxon>Flavobacteriales</taxon>
        <taxon>Flavobacteriaceae</taxon>
        <taxon>Flavobacterium</taxon>
    </lineage>
</organism>
<accession>A0A4Q9Z0D0</accession>
<dbReference type="Pfam" id="PF20420">
    <property type="entry name" value="DUF6702"/>
    <property type="match status" value="1"/>
</dbReference>
<evidence type="ECO:0000313" key="2">
    <source>
        <dbReference type="Proteomes" id="UP000293300"/>
    </source>
</evidence>
<proteinExistence type="predicted"/>
<comment type="caution">
    <text evidence="1">The sequence shown here is derived from an EMBL/GenBank/DDBJ whole genome shotgun (WGS) entry which is preliminary data.</text>
</comment>
<dbReference type="AlphaFoldDB" id="A0A4Q9Z0D0"/>
<dbReference type="InterPro" id="IPR046525">
    <property type="entry name" value="DUF6702"/>
</dbReference>
<protein>
    <recommendedName>
        <fullName evidence="3">Peptidase E</fullName>
    </recommendedName>
</protein>
<evidence type="ECO:0008006" key="3">
    <source>
        <dbReference type="Google" id="ProtNLM"/>
    </source>
</evidence>
<keyword evidence="2" id="KW-1185">Reference proteome</keyword>